<name>I3TUF1_TISMK</name>
<dbReference type="KEGG" id="tmo:TMO_b0381"/>
<keyword evidence="2 7" id="KW-0813">Transport</keyword>
<dbReference type="HOGENOM" id="CLU_036879_0_1_5"/>
<keyword evidence="5 7" id="KW-1133">Transmembrane helix</keyword>
<evidence type="ECO:0000256" key="7">
    <source>
        <dbReference type="RuleBase" id="RU363032"/>
    </source>
</evidence>
<feature type="transmembrane region" description="Helical" evidence="7">
    <location>
        <begin position="280"/>
        <end position="306"/>
    </location>
</feature>
<feature type="domain" description="ABC transmembrane type-1" evidence="8">
    <location>
        <begin position="94"/>
        <end position="299"/>
    </location>
</feature>
<evidence type="ECO:0000259" key="8">
    <source>
        <dbReference type="PROSITE" id="PS50928"/>
    </source>
</evidence>
<dbReference type="Pfam" id="PF00528">
    <property type="entry name" value="BPD_transp_1"/>
    <property type="match status" value="1"/>
</dbReference>
<keyword evidence="9" id="KW-0614">Plasmid</keyword>
<dbReference type="PATRIC" id="fig|1110502.3.peg.4640"/>
<protein>
    <submittedName>
        <fullName evidence="9">Inner membrane component of binding-protein-dependent transport system</fullName>
    </submittedName>
</protein>
<evidence type="ECO:0000313" key="9">
    <source>
        <dbReference type="EMBL" id="AFK56389.1"/>
    </source>
</evidence>
<feature type="transmembrane region" description="Helical" evidence="7">
    <location>
        <begin position="130"/>
        <end position="157"/>
    </location>
</feature>
<evidence type="ECO:0000313" key="10">
    <source>
        <dbReference type="Proteomes" id="UP000005258"/>
    </source>
</evidence>
<dbReference type="Pfam" id="PF19300">
    <property type="entry name" value="BPD_transp_1_N"/>
    <property type="match status" value="1"/>
</dbReference>
<geneLocation type="plasmid" evidence="9 10">
    <name>pTM2</name>
</geneLocation>
<feature type="transmembrane region" description="Helical" evidence="7">
    <location>
        <begin position="98"/>
        <end position="118"/>
    </location>
</feature>
<dbReference type="CDD" id="cd06261">
    <property type="entry name" value="TM_PBP2"/>
    <property type="match status" value="1"/>
</dbReference>
<comment type="subcellular location">
    <subcellularLocation>
        <location evidence="1 7">Cell membrane</location>
        <topology evidence="1 7">Multi-pass membrane protein</topology>
    </subcellularLocation>
</comment>
<dbReference type="InterPro" id="IPR045621">
    <property type="entry name" value="BPD_transp_1_N"/>
</dbReference>
<dbReference type="PANTHER" id="PTHR43163:SF3">
    <property type="entry name" value="PEPTIDE ABC TRANSPORTER PERMEASE PROTEIN"/>
    <property type="match status" value="1"/>
</dbReference>
<organism evidence="9 10">
    <name type="scientific">Tistrella mobilis (strain KA081020-065)</name>
    <dbReference type="NCBI Taxonomy" id="1110502"/>
    <lineage>
        <taxon>Bacteria</taxon>
        <taxon>Pseudomonadati</taxon>
        <taxon>Pseudomonadota</taxon>
        <taxon>Alphaproteobacteria</taxon>
        <taxon>Geminicoccales</taxon>
        <taxon>Geminicoccaceae</taxon>
        <taxon>Tistrella</taxon>
    </lineage>
</organism>
<gene>
    <name evidence="9" type="ordered locus">TMO_b0381</name>
</gene>
<evidence type="ECO:0000256" key="2">
    <source>
        <dbReference type="ARBA" id="ARBA00022448"/>
    </source>
</evidence>
<dbReference type="InterPro" id="IPR000515">
    <property type="entry name" value="MetI-like"/>
</dbReference>
<evidence type="ECO:0000256" key="3">
    <source>
        <dbReference type="ARBA" id="ARBA00022475"/>
    </source>
</evidence>
<dbReference type="AlphaFoldDB" id="I3TUF1"/>
<dbReference type="SUPFAM" id="SSF161098">
    <property type="entry name" value="MetI-like"/>
    <property type="match status" value="1"/>
</dbReference>
<dbReference type="PANTHER" id="PTHR43163">
    <property type="entry name" value="DIPEPTIDE TRANSPORT SYSTEM PERMEASE PROTEIN DPPB-RELATED"/>
    <property type="match status" value="1"/>
</dbReference>
<dbReference type="PROSITE" id="PS50928">
    <property type="entry name" value="ABC_TM1"/>
    <property type="match status" value="1"/>
</dbReference>
<keyword evidence="4 7" id="KW-0812">Transmembrane</keyword>
<accession>I3TUF1</accession>
<evidence type="ECO:0000256" key="4">
    <source>
        <dbReference type="ARBA" id="ARBA00022692"/>
    </source>
</evidence>
<dbReference type="InterPro" id="IPR035906">
    <property type="entry name" value="MetI-like_sf"/>
</dbReference>
<keyword evidence="10" id="KW-1185">Reference proteome</keyword>
<proteinExistence type="inferred from homology"/>
<dbReference type="EMBL" id="CP003238">
    <property type="protein sequence ID" value="AFK56389.1"/>
    <property type="molecule type" value="Genomic_DNA"/>
</dbReference>
<reference evidence="9 10" key="1">
    <citation type="journal article" date="2012" name="J. Am. Chem. Soc.">
        <title>Bacterial biosynthesis and maturation of the didemnin anti-cancer agents.</title>
        <authorList>
            <person name="Xu Y."/>
            <person name="Kersten R.D."/>
            <person name="Nam S.J."/>
            <person name="Lu L."/>
            <person name="Al-Suwailem A.M."/>
            <person name="Zheng H."/>
            <person name="Fenical W."/>
            <person name="Dorrestein P.C."/>
            <person name="Moore B.S."/>
            <person name="Qian P.Y."/>
        </authorList>
    </citation>
    <scope>NUCLEOTIDE SEQUENCE [LARGE SCALE GENOMIC DNA]</scope>
    <source>
        <strain evidence="9 10">KA081020-065</strain>
    </source>
</reference>
<dbReference type="RefSeq" id="WP_014753141.1">
    <property type="nucleotide sequence ID" value="NC_017966.1"/>
</dbReference>
<feature type="transmembrane region" description="Helical" evidence="7">
    <location>
        <begin position="235"/>
        <end position="260"/>
    </location>
</feature>
<sequence>MLRLIALRLAMSVPVVLVVVTLVFLLVRLTGDPATVLAGDLASPEVVAAITAQLGLDKPLLHQYGIWILDLLRGDFGVSIASHQSVIGEIAGRLEPTLVLAAASIIVTVALAVPMGVIAARRHNSWADRLLMLFSVLGFSIPGFVLAYIFILCFSLWLDLLPVQGYVSPFDDPWGSLRHLVLPTLTLSVFFMSLIARVARASILEILSEDFVRTARAKGVPERVILWKHALRNAAIPIVTVIGIGIGMLISGVVVTESVFNLPGVGRLTIDAILARDYPVVQGVIIFFSLAYVSVNLLIDIAYILIDPRIRY</sequence>
<evidence type="ECO:0000256" key="5">
    <source>
        <dbReference type="ARBA" id="ARBA00022989"/>
    </source>
</evidence>
<dbReference type="Proteomes" id="UP000005258">
    <property type="component" value="Plasmid pTM2"/>
</dbReference>
<feature type="transmembrane region" description="Helical" evidence="7">
    <location>
        <begin position="177"/>
        <end position="196"/>
    </location>
</feature>
<evidence type="ECO:0000256" key="1">
    <source>
        <dbReference type="ARBA" id="ARBA00004651"/>
    </source>
</evidence>
<keyword evidence="6 7" id="KW-0472">Membrane</keyword>
<dbReference type="GO" id="GO:0005886">
    <property type="term" value="C:plasma membrane"/>
    <property type="evidence" value="ECO:0007669"/>
    <property type="project" value="UniProtKB-SubCell"/>
</dbReference>
<dbReference type="Gene3D" id="1.10.3720.10">
    <property type="entry name" value="MetI-like"/>
    <property type="match status" value="1"/>
</dbReference>
<evidence type="ECO:0000256" key="6">
    <source>
        <dbReference type="ARBA" id="ARBA00023136"/>
    </source>
</evidence>
<comment type="similarity">
    <text evidence="7">Belongs to the binding-protein-dependent transport system permease family.</text>
</comment>
<keyword evidence="3" id="KW-1003">Cell membrane</keyword>
<dbReference type="GO" id="GO:0055085">
    <property type="term" value="P:transmembrane transport"/>
    <property type="evidence" value="ECO:0007669"/>
    <property type="project" value="InterPro"/>
</dbReference>